<gene>
    <name evidence="4" type="ORF">HNP52_002282</name>
</gene>
<dbReference type="Proteomes" id="UP000575241">
    <property type="component" value="Unassembled WGS sequence"/>
</dbReference>
<dbReference type="SUPFAM" id="SSF51004">
    <property type="entry name" value="C-terminal (heme d1) domain of cytochrome cd1-nitrite reductase"/>
    <property type="match status" value="1"/>
</dbReference>
<dbReference type="AlphaFoldDB" id="A0A7W7K1E0"/>
<reference evidence="4 5" key="1">
    <citation type="submission" date="2020-08" db="EMBL/GenBank/DDBJ databases">
        <title>Functional genomics of gut bacteria from endangered species of beetles.</title>
        <authorList>
            <person name="Carlos-Shanley C."/>
        </authorList>
    </citation>
    <scope>NUCLEOTIDE SEQUENCE [LARGE SCALE GENOMIC DNA]</scope>
    <source>
        <strain evidence="4 5">S00224</strain>
    </source>
</reference>
<dbReference type="EC" id="3.1.1.31" evidence="4"/>
<dbReference type="InterPro" id="IPR050282">
    <property type="entry name" value="Cycloisomerase_2"/>
</dbReference>
<accession>A0A7W7K1E0</accession>
<dbReference type="PANTHER" id="PTHR30344:SF1">
    <property type="entry name" value="6-PHOSPHOGLUCONOLACTONASE"/>
    <property type="match status" value="1"/>
</dbReference>
<dbReference type="InterPro" id="IPR019405">
    <property type="entry name" value="Lactonase_7-beta_prop"/>
</dbReference>
<keyword evidence="2" id="KW-0119">Carbohydrate metabolism</keyword>
<dbReference type="InterPro" id="IPR015943">
    <property type="entry name" value="WD40/YVTN_repeat-like_dom_sf"/>
</dbReference>
<keyword evidence="4" id="KW-0378">Hydrolase</keyword>
<feature type="compositionally biased region" description="Polar residues" evidence="3">
    <location>
        <begin position="158"/>
        <end position="169"/>
    </location>
</feature>
<dbReference type="Pfam" id="PF10282">
    <property type="entry name" value="Lactonase"/>
    <property type="match status" value="1"/>
</dbReference>
<dbReference type="GO" id="GO:0006006">
    <property type="term" value="P:glucose metabolic process"/>
    <property type="evidence" value="ECO:0007669"/>
    <property type="project" value="UniProtKB-KW"/>
</dbReference>
<evidence type="ECO:0000313" key="5">
    <source>
        <dbReference type="Proteomes" id="UP000575241"/>
    </source>
</evidence>
<feature type="region of interest" description="Disordered" evidence="3">
    <location>
        <begin position="156"/>
        <end position="179"/>
    </location>
</feature>
<proteinExistence type="inferred from homology"/>
<evidence type="ECO:0000256" key="3">
    <source>
        <dbReference type="SAM" id="MobiDB-lite"/>
    </source>
</evidence>
<dbReference type="GO" id="GO:0017057">
    <property type="term" value="F:6-phosphogluconolactonase activity"/>
    <property type="evidence" value="ECO:0007669"/>
    <property type="project" value="UniProtKB-EC"/>
</dbReference>
<evidence type="ECO:0000256" key="1">
    <source>
        <dbReference type="ARBA" id="ARBA00005564"/>
    </source>
</evidence>
<sequence length="370" mass="38558">MSIDLTRRRFAGAALLTLALPAAARPAKRGTRIYIGTQGKAIVSARFDSRTGALSALDTVAQVERPTWVLAHPTRPLLYAVSETGAVGASQGKVFGFAVDGTGALRQLASPDSGGAGPTHLALDMASNTLFAAHYSSGHIAALPIGASGAPGAVASIQADTGSGPSPRQKSPHAHGSALHPSGKVLAVADLGADRVFLYAFDRKTRALSPNPTAIEVPAGHGPRHLAFDAAGKFLFLITELVPELRVYRWNGGRPELVETRSTLTAPLEKASGAELRLSEDGRFAYVSNRVEDSIAGYAIAPDGKLREITRVKTDRTPWSFTLAPGGRWLLATNQGAGTVTVHARDPGTGVIAPASQSLAVEKPTSLAFL</sequence>
<name>A0A7W7K1E0_9SPHN</name>
<keyword evidence="5" id="KW-1185">Reference proteome</keyword>
<keyword evidence="2" id="KW-0313">Glucose metabolism</keyword>
<dbReference type="RefSeq" id="WP_184166922.1">
    <property type="nucleotide sequence ID" value="NZ_JACHLN010000002.1"/>
</dbReference>
<dbReference type="PANTHER" id="PTHR30344">
    <property type="entry name" value="6-PHOSPHOGLUCONOLACTONASE-RELATED"/>
    <property type="match status" value="1"/>
</dbReference>
<dbReference type="EMBL" id="JACHLN010000002">
    <property type="protein sequence ID" value="MBB4839213.1"/>
    <property type="molecule type" value="Genomic_DNA"/>
</dbReference>
<evidence type="ECO:0000256" key="2">
    <source>
        <dbReference type="ARBA" id="ARBA00022526"/>
    </source>
</evidence>
<evidence type="ECO:0000313" key="4">
    <source>
        <dbReference type="EMBL" id="MBB4839213.1"/>
    </source>
</evidence>
<organism evidence="4 5">
    <name type="scientific">Sphingomonas kyeonggiensis</name>
    <dbReference type="NCBI Taxonomy" id="1268553"/>
    <lineage>
        <taxon>Bacteria</taxon>
        <taxon>Pseudomonadati</taxon>
        <taxon>Pseudomonadota</taxon>
        <taxon>Alphaproteobacteria</taxon>
        <taxon>Sphingomonadales</taxon>
        <taxon>Sphingomonadaceae</taxon>
        <taxon>Sphingomonas</taxon>
    </lineage>
</organism>
<comment type="similarity">
    <text evidence="1">Belongs to the cycloisomerase 2 family.</text>
</comment>
<dbReference type="InterPro" id="IPR011048">
    <property type="entry name" value="Haem_d1_sf"/>
</dbReference>
<protein>
    <submittedName>
        <fullName evidence="4">6-phosphogluconolactonase</fullName>
        <ecNumber evidence="4">3.1.1.31</ecNumber>
    </submittedName>
</protein>
<comment type="caution">
    <text evidence="4">The sequence shown here is derived from an EMBL/GenBank/DDBJ whole genome shotgun (WGS) entry which is preliminary data.</text>
</comment>
<dbReference type="Gene3D" id="2.130.10.10">
    <property type="entry name" value="YVTN repeat-like/Quinoprotein amine dehydrogenase"/>
    <property type="match status" value="1"/>
</dbReference>